<dbReference type="EC" id="1.1.1.47" evidence="9"/>
<dbReference type="Gene3D" id="3.90.180.10">
    <property type="entry name" value="Medium-chain alcohol dehydrogenases, catalytic domain"/>
    <property type="match status" value="1"/>
</dbReference>
<feature type="binding site" evidence="9">
    <location>
        <begin position="297"/>
        <end position="299"/>
    </location>
    <ligand>
        <name>NADP(+)</name>
        <dbReference type="ChEBI" id="CHEBI:58349"/>
    </ligand>
</feature>
<dbReference type="CDD" id="cd08230">
    <property type="entry name" value="glucose_DH"/>
    <property type="match status" value="1"/>
</dbReference>
<protein>
    <recommendedName>
        <fullName evidence="9">Glucose 1-dehydrogenase</fullName>
        <shortName evidence="9">GDH</shortName>
        <shortName evidence="9">GlcDH</shortName>
        <ecNumber evidence="9">1.1.1.47</ecNumber>
    </recommendedName>
</protein>
<keyword evidence="8 9" id="KW-0119">Carbohydrate metabolism</keyword>
<comment type="cofactor">
    <cofactor evidence="1">
        <name>Zn(2+)</name>
        <dbReference type="ChEBI" id="CHEBI:29105"/>
    </cofactor>
</comment>
<dbReference type="Gene3D" id="3.40.50.720">
    <property type="entry name" value="NAD(P)-binding Rossmann-like Domain"/>
    <property type="match status" value="1"/>
</dbReference>
<feature type="binding site" evidence="9">
    <location>
        <position position="110"/>
    </location>
    <ligand>
        <name>substrate</name>
    </ligand>
</feature>
<evidence type="ECO:0000256" key="9">
    <source>
        <dbReference type="HAMAP-Rule" id="MF_02127"/>
    </source>
</evidence>
<dbReference type="AlphaFoldDB" id="A0A1V0N485"/>
<keyword evidence="3 9" id="KW-0547">Nucleotide-binding</keyword>
<reference evidence="12 13" key="1">
    <citation type="submission" date="2011-10" db="EMBL/GenBank/DDBJ databases">
        <title>Metabolic and evolutionary patterns in the extreme acidophile Ferroplasma acidiphilum.</title>
        <authorList>
            <person name="Golyshina O.V."/>
            <person name="Kozyavkin S.A."/>
            <person name="Tatusov R.L."/>
            <person name="Slesarev A.I."/>
            <person name="Golyshin P.N."/>
        </authorList>
    </citation>
    <scope>NUCLEOTIDE SEQUENCE [LARGE SCALE GENOMIC DNA]</scope>
    <source>
        <strain evidence="13">Y</strain>
    </source>
</reference>
<keyword evidence="7 9" id="KW-0520">NAD</keyword>
<evidence type="ECO:0000256" key="2">
    <source>
        <dbReference type="ARBA" id="ARBA00022723"/>
    </source>
</evidence>
<accession>A0A1V0N485</accession>
<keyword evidence="5 9" id="KW-0521">NADP</keyword>
<dbReference type="GO" id="GO:0008270">
    <property type="term" value="F:zinc ion binding"/>
    <property type="evidence" value="ECO:0007669"/>
    <property type="project" value="UniProtKB-UniRule"/>
</dbReference>
<evidence type="ECO:0000256" key="3">
    <source>
        <dbReference type="ARBA" id="ARBA00022741"/>
    </source>
</evidence>
<feature type="binding site" evidence="9">
    <location>
        <position position="150"/>
    </location>
    <ligand>
        <name>substrate</name>
    </ligand>
</feature>
<dbReference type="HAMAP" id="MF_02127">
    <property type="entry name" value="Glucose_DH"/>
    <property type="match status" value="1"/>
</dbReference>
<feature type="binding site" evidence="9">
    <location>
        <position position="146"/>
    </location>
    <ligand>
        <name>substrate</name>
    </ligand>
</feature>
<dbReference type="GO" id="GO:0070403">
    <property type="term" value="F:NAD+ binding"/>
    <property type="evidence" value="ECO:0007669"/>
    <property type="project" value="UniProtKB-UniRule"/>
</dbReference>
<evidence type="ECO:0000256" key="4">
    <source>
        <dbReference type="ARBA" id="ARBA00022833"/>
    </source>
</evidence>
<name>A0A1V0N485_9ARCH</name>
<comment type="catalytic activity">
    <reaction evidence="9">
        <text>D-glucose + NADP(+) = D-glucono-1,5-lactone + NADPH + H(+)</text>
        <dbReference type="Rhea" id="RHEA:14405"/>
        <dbReference type="ChEBI" id="CHEBI:4167"/>
        <dbReference type="ChEBI" id="CHEBI:15378"/>
        <dbReference type="ChEBI" id="CHEBI:16217"/>
        <dbReference type="ChEBI" id="CHEBI:57783"/>
        <dbReference type="ChEBI" id="CHEBI:58349"/>
        <dbReference type="EC" id="1.1.1.47"/>
    </reaction>
</comment>
<dbReference type="KEGG" id="fai:FAD_1034"/>
<dbReference type="SUPFAM" id="SSF51735">
    <property type="entry name" value="NAD(P)-binding Rossmann-fold domains"/>
    <property type="match status" value="1"/>
</dbReference>
<dbReference type="InterPro" id="IPR013154">
    <property type="entry name" value="ADH-like_N"/>
</dbReference>
<feature type="binding site" evidence="9">
    <location>
        <position position="346"/>
    </location>
    <ligand>
        <name>NADP(+)</name>
        <dbReference type="ChEBI" id="CHEBI:58349"/>
    </ligand>
</feature>
<dbReference type="GO" id="GO:0047934">
    <property type="term" value="F:glucose 1-dehydrogenase (NAD+) activity"/>
    <property type="evidence" value="ECO:0007669"/>
    <property type="project" value="RHEA"/>
</dbReference>
<comment type="function">
    <text evidence="9">Catalyzes the NAD(P)(+)-dependent oxidation of D-glucose to D-gluconate via gluconolactone. Can utilize both NAD(+) and NADP(+) as electron acceptor. Is involved in the degradation of glucose through a non-phosphorylative variant of the Entner-Doudoroff pathway.</text>
</comment>
<evidence type="ECO:0000256" key="1">
    <source>
        <dbReference type="ARBA" id="ARBA00001947"/>
    </source>
</evidence>
<evidence type="ECO:0000256" key="5">
    <source>
        <dbReference type="ARBA" id="ARBA00022857"/>
    </source>
</evidence>
<feature type="binding site" evidence="9">
    <location>
        <begin position="206"/>
        <end position="208"/>
    </location>
    <ligand>
        <name>NADP(+)</name>
        <dbReference type="ChEBI" id="CHEBI:58349"/>
    </ligand>
</feature>
<dbReference type="Pfam" id="PF08240">
    <property type="entry name" value="ADH_N"/>
    <property type="match status" value="1"/>
</dbReference>
<evidence type="ECO:0000256" key="7">
    <source>
        <dbReference type="ARBA" id="ARBA00023027"/>
    </source>
</evidence>
<feature type="domain" description="Alcohol dehydrogenase-like N-terminal" evidence="10">
    <location>
        <begin position="23"/>
        <end position="135"/>
    </location>
</feature>
<keyword evidence="2 9" id="KW-0479">Metal-binding</keyword>
<dbReference type="GeneID" id="31676533"/>
<evidence type="ECO:0000259" key="10">
    <source>
        <dbReference type="Pfam" id="PF08240"/>
    </source>
</evidence>
<evidence type="ECO:0000313" key="12">
    <source>
        <dbReference type="EMBL" id="ARD84915.1"/>
    </source>
</evidence>
<feature type="binding site" evidence="9">
    <location>
        <position position="37"/>
    </location>
    <ligand>
        <name>substrate</name>
    </ligand>
</feature>
<dbReference type="RefSeq" id="WP_081142389.1">
    <property type="nucleotide sequence ID" value="NZ_CP015363.1"/>
</dbReference>
<dbReference type="GO" id="GO:0047935">
    <property type="term" value="F:glucose 1-dehydrogenase (NADP+) activity"/>
    <property type="evidence" value="ECO:0007669"/>
    <property type="project" value="RHEA"/>
</dbReference>
<evidence type="ECO:0000256" key="6">
    <source>
        <dbReference type="ARBA" id="ARBA00023002"/>
    </source>
</evidence>
<dbReference type="InterPro" id="IPR026583">
    <property type="entry name" value="Glc_1-DH_arc"/>
</dbReference>
<feature type="domain" description="Glucose dehydrogenase C-terminal" evidence="11">
    <location>
        <begin position="140"/>
        <end position="353"/>
    </location>
</feature>
<feature type="binding site" evidence="9">
    <location>
        <begin position="184"/>
        <end position="187"/>
    </location>
    <ligand>
        <name>NADP(+)</name>
        <dbReference type="ChEBI" id="CHEBI:58349"/>
    </ligand>
</feature>
<dbReference type="InterPro" id="IPR031640">
    <property type="entry name" value="Glu_dehyd_C"/>
</dbReference>
<keyword evidence="6 9" id="KW-0560">Oxidoreductase</keyword>
<dbReference type="GO" id="GO:0070401">
    <property type="term" value="F:NADP+ binding"/>
    <property type="evidence" value="ECO:0007669"/>
    <property type="project" value="UniProtKB-UniRule"/>
</dbReference>
<keyword evidence="13" id="KW-1185">Reference proteome</keyword>
<dbReference type="STRING" id="74969.FAD_1034"/>
<evidence type="ECO:0000256" key="8">
    <source>
        <dbReference type="ARBA" id="ARBA00023277"/>
    </source>
</evidence>
<comment type="catalytic activity">
    <reaction evidence="9">
        <text>D-glucose + NAD(+) = D-glucono-1,5-lactone + NADH + H(+)</text>
        <dbReference type="Rhea" id="RHEA:14293"/>
        <dbReference type="ChEBI" id="CHEBI:4167"/>
        <dbReference type="ChEBI" id="CHEBI:15378"/>
        <dbReference type="ChEBI" id="CHEBI:16217"/>
        <dbReference type="ChEBI" id="CHEBI:57540"/>
        <dbReference type="ChEBI" id="CHEBI:57945"/>
        <dbReference type="EC" id="1.1.1.47"/>
    </reaction>
</comment>
<dbReference type="InterPro" id="IPR036291">
    <property type="entry name" value="NAD(P)-bd_dom_sf"/>
</dbReference>
<dbReference type="GO" id="GO:0019595">
    <property type="term" value="P:non-phosphorylated glucose catabolic process"/>
    <property type="evidence" value="ECO:0007669"/>
    <property type="project" value="UniProtKB-UniRule"/>
</dbReference>
<gene>
    <name evidence="9" type="primary">gdh</name>
    <name evidence="12" type="ORF">FAD_1034</name>
</gene>
<dbReference type="PANTHER" id="PTHR43189">
    <property type="entry name" value="ZINC-TYPE ALCOHOL DEHYDROGENASE-LIKE PROTEIN C1198.01-RELATED"/>
    <property type="match status" value="1"/>
</dbReference>
<dbReference type="SUPFAM" id="SSF50129">
    <property type="entry name" value="GroES-like"/>
    <property type="match status" value="1"/>
</dbReference>
<dbReference type="InterPro" id="IPR011032">
    <property type="entry name" value="GroES-like_sf"/>
</dbReference>
<dbReference type="PANTHER" id="PTHR43189:SF2">
    <property type="entry name" value="GLUCOSE 1-DEHYDROGENASE"/>
    <property type="match status" value="1"/>
</dbReference>
<evidence type="ECO:0000313" key="13">
    <source>
        <dbReference type="Proteomes" id="UP000192050"/>
    </source>
</evidence>
<dbReference type="OrthoDB" id="41394at2157"/>
<keyword evidence="4 9" id="KW-0862">Zinc</keyword>
<dbReference type="Pfam" id="PF16912">
    <property type="entry name" value="Glu_dehyd_C"/>
    <property type="match status" value="1"/>
</dbReference>
<dbReference type="EMBL" id="CP015363">
    <property type="protein sequence ID" value="ARD84915.1"/>
    <property type="molecule type" value="Genomic_DNA"/>
</dbReference>
<feature type="binding site" evidence="9">
    <location>
        <position position="85"/>
    </location>
    <ligand>
        <name>substrate</name>
    </ligand>
</feature>
<evidence type="ECO:0000259" key="11">
    <source>
        <dbReference type="Pfam" id="PF16912"/>
    </source>
</evidence>
<organism evidence="12 13">
    <name type="scientific">Ferroplasma acidiphilum</name>
    <dbReference type="NCBI Taxonomy" id="74969"/>
    <lineage>
        <taxon>Archaea</taxon>
        <taxon>Methanobacteriati</taxon>
        <taxon>Thermoplasmatota</taxon>
        <taxon>Thermoplasmata</taxon>
        <taxon>Thermoplasmatales</taxon>
        <taxon>Ferroplasmaceae</taxon>
        <taxon>Ferroplasma</taxon>
    </lineage>
</organism>
<feature type="binding site" evidence="9">
    <location>
        <position position="299"/>
    </location>
    <ligand>
        <name>substrate</name>
    </ligand>
</feature>
<dbReference type="GO" id="GO:0005536">
    <property type="term" value="F:D-glucose binding"/>
    <property type="evidence" value="ECO:0007669"/>
    <property type="project" value="UniProtKB-UniRule"/>
</dbReference>
<comment type="similarity">
    <text evidence="9">Belongs to the zinc-containing alcohol dehydrogenase family. Glucose 1-dehydrogenase subfamily.</text>
</comment>
<dbReference type="Proteomes" id="UP000192050">
    <property type="component" value="Chromosome"/>
</dbReference>
<proteinExistence type="inferred from homology"/>
<sequence length="358" mass="40054">MQAITVKPPEAGITFQNLNYKSNGIKIKILENGICGTDREIVKGQLNSAALPPQSDYLILGHEAIGTVVEDGNIFKKGDIVMPVNRRGCGKCLNCLVGRPDFCETGNFVEAGIKGMNGFMSEYIYDDEKYLVRVPADIKNMAILAQPLADLEKSMDEIINIQKRMIWKCNDNTFHCRNALVIGTGTIGILFSLLLKTYGFSVTIANRRYAHEKESKIFNIADIKYYNSANGYNFENNSFDLIIEASGSSADVISETMGLLKNNGIFGLFGFIRSGELSINSHMLQDFVYKSIAMVGLINGQKPHFEMATDHLMQWKSMYPGIEKLLITDEIQISDREKITTALTEKSKDEIKTRILWD</sequence>
<feature type="binding site" evidence="9">
    <location>
        <begin position="269"/>
        <end position="271"/>
    </location>
    <ligand>
        <name>NADP(+)</name>
        <dbReference type="ChEBI" id="CHEBI:58349"/>
    </ligand>
</feature>